<gene>
    <name evidence="1" type="ORF">RRG08_064638</name>
</gene>
<dbReference type="Proteomes" id="UP001283361">
    <property type="component" value="Unassembled WGS sequence"/>
</dbReference>
<sequence length="98" mass="10853">MSSLARDSRFRFSSISTRKISAKRTPDADLVESNKSLMSIPSSQARVTASIGVGLPVREFRIENYSFRLRLFSSSTSQTVASLHLEMAKVSLQVKTAQ</sequence>
<reference evidence="1" key="1">
    <citation type="journal article" date="2023" name="G3 (Bethesda)">
        <title>A reference genome for the long-term kleptoplast-retaining sea slug Elysia crispata morphotype clarki.</title>
        <authorList>
            <person name="Eastman K.E."/>
            <person name="Pendleton A.L."/>
            <person name="Shaikh M.A."/>
            <person name="Suttiyut T."/>
            <person name="Ogas R."/>
            <person name="Tomko P."/>
            <person name="Gavelis G."/>
            <person name="Widhalm J.R."/>
            <person name="Wisecaver J.H."/>
        </authorList>
    </citation>
    <scope>NUCLEOTIDE SEQUENCE</scope>
    <source>
        <strain evidence="1">ECLA1</strain>
    </source>
</reference>
<dbReference type="EMBL" id="JAWDGP010000269">
    <property type="protein sequence ID" value="KAK3802045.1"/>
    <property type="molecule type" value="Genomic_DNA"/>
</dbReference>
<organism evidence="1 2">
    <name type="scientific">Elysia crispata</name>
    <name type="common">lettuce slug</name>
    <dbReference type="NCBI Taxonomy" id="231223"/>
    <lineage>
        <taxon>Eukaryota</taxon>
        <taxon>Metazoa</taxon>
        <taxon>Spiralia</taxon>
        <taxon>Lophotrochozoa</taxon>
        <taxon>Mollusca</taxon>
        <taxon>Gastropoda</taxon>
        <taxon>Heterobranchia</taxon>
        <taxon>Euthyneura</taxon>
        <taxon>Panpulmonata</taxon>
        <taxon>Sacoglossa</taxon>
        <taxon>Placobranchoidea</taxon>
        <taxon>Plakobranchidae</taxon>
        <taxon>Elysia</taxon>
    </lineage>
</organism>
<evidence type="ECO:0000313" key="1">
    <source>
        <dbReference type="EMBL" id="KAK3802045.1"/>
    </source>
</evidence>
<protein>
    <submittedName>
        <fullName evidence="1">Uncharacterized protein</fullName>
    </submittedName>
</protein>
<evidence type="ECO:0000313" key="2">
    <source>
        <dbReference type="Proteomes" id="UP001283361"/>
    </source>
</evidence>
<comment type="caution">
    <text evidence="1">The sequence shown here is derived from an EMBL/GenBank/DDBJ whole genome shotgun (WGS) entry which is preliminary data.</text>
</comment>
<name>A0AAE1BA12_9GAST</name>
<proteinExistence type="predicted"/>
<dbReference type="AlphaFoldDB" id="A0AAE1BA12"/>
<keyword evidence="2" id="KW-1185">Reference proteome</keyword>
<accession>A0AAE1BA12</accession>